<dbReference type="Proteomes" id="UP000263881">
    <property type="component" value="Chromosome"/>
</dbReference>
<evidence type="ECO:0000256" key="2">
    <source>
        <dbReference type="ARBA" id="ARBA00022475"/>
    </source>
</evidence>
<dbReference type="RefSeq" id="WP_094117870.1">
    <property type="nucleotide sequence ID" value="NZ_CP023009.1"/>
</dbReference>
<dbReference type="SUPFAM" id="SSF103473">
    <property type="entry name" value="MFS general substrate transporter"/>
    <property type="match status" value="1"/>
</dbReference>
<dbReference type="AlphaFoldDB" id="A0AAD0WK78"/>
<feature type="transmembrane region" description="Helical" evidence="6">
    <location>
        <begin position="173"/>
        <end position="194"/>
    </location>
</feature>
<feature type="transmembrane region" description="Helical" evidence="6">
    <location>
        <begin position="232"/>
        <end position="250"/>
    </location>
</feature>
<feature type="transmembrane region" description="Helical" evidence="6">
    <location>
        <begin position="319"/>
        <end position="343"/>
    </location>
</feature>
<sequence>MQSKPMTSRPASLVSTASVAIILTLYIAIVFGFGLYLFSVLVTFMQESLSFGIPTVGIITGGAQVSYLTASLFCSPLTRRFGGGNVIFAAALTAGFLLTLLSAVQNIWQAGALLIALGSCAAMTVIPTVGVIGKVVPIAWQSSINGLISSGTAYGQFATGLLVPFLIHGYDWRTVWMVIGAISITVAIIGYTVLRGLAADVFRKASPQNCLDKQANLEKSPRLKSLATPRHFLIWTLLALSGIACGPWQNYLASFLGNEQHFSISFIGQLWSMIGVTGLISGFAFGLLADKIGVRMTLALSYSLLLAAGLLVAMEGGTITLRMAAVAFGLSFYAIFGLIPAYITKAASPETSTAIFAVANVFLGIGTSLGNAGSGYFQSWVGSFQGIYAGVAAVAAVAMILSLLLPDERKITQSK</sequence>
<gene>
    <name evidence="8" type="ORF">CKQ53_05970</name>
</gene>
<dbReference type="PROSITE" id="PS50850">
    <property type="entry name" value="MFS"/>
    <property type="match status" value="1"/>
</dbReference>
<dbReference type="InterPro" id="IPR011701">
    <property type="entry name" value="MFS"/>
</dbReference>
<dbReference type="PANTHER" id="PTHR43124:SF3">
    <property type="entry name" value="CHLORAMPHENICOL EFFLUX PUMP RV0191"/>
    <property type="match status" value="1"/>
</dbReference>
<evidence type="ECO:0000256" key="3">
    <source>
        <dbReference type="ARBA" id="ARBA00022692"/>
    </source>
</evidence>
<feature type="domain" description="Major facilitator superfamily (MFS) profile" evidence="7">
    <location>
        <begin position="20"/>
        <end position="410"/>
    </location>
</feature>
<evidence type="ECO:0000256" key="5">
    <source>
        <dbReference type="ARBA" id="ARBA00023136"/>
    </source>
</evidence>
<evidence type="ECO:0000256" key="4">
    <source>
        <dbReference type="ARBA" id="ARBA00022989"/>
    </source>
</evidence>
<reference evidence="8 9" key="1">
    <citation type="submission" date="2017-08" db="EMBL/GenBank/DDBJ databases">
        <title>Comparative genomics of bacteria isolated from necrotic lesions of AOD affected trees.</title>
        <authorList>
            <person name="Doonan J."/>
            <person name="Denman S."/>
            <person name="McDonald J.E."/>
        </authorList>
    </citation>
    <scope>NUCLEOTIDE SEQUENCE [LARGE SCALE GENOMIC DNA]</scope>
    <source>
        <strain evidence="8 9">477</strain>
    </source>
</reference>
<evidence type="ECO:0000313" key="8">
    <source>
        <dbReference type="EMBL" id="AXW86584.1"/>
    </source>
</evidence>
<evidence type="ECO:0000256" key="1">
    <source>
        <dbReference type="ARBA" id="ARBA00004651"/>
    </source>
</evidence>
<dbReference type="Gene3D" id="1.20.1250.20">
    <property type="entry name" value="MFS general substrate transporter like domains"/>
    <property type="match status" value="2"/>
</dbReference>
<feature type="transmembrane region" description="Helical" evidence="6">
    <location>
        <begin position="296"/>
        <end position="313"/>
    </location>
</feature>
<evidence type="ECO:0000313" key="9">
    <source>
        <dbReference type="Proteomes" id="UP000263881"/>
    </source>
</evidence>
<dbReference type="InterPro" id="IPR050189">
    <property type="entry name" value="MFS_Efflux_Transporters"/>
</dbReference>
<dbReference type="EMBL" id="CP023009">
    <property type="protein sequence ID" value="AXW86584.1"/>
    <property type="molecule type" value="Genomic_DNA"/>
</dbReference>
<evidence type="ECO:0000259" key="7">
    <source>
        <dbReference type="PROSITE" id="PS50850"/>
    </source>
</evidence>
<organism evidence="8 9">
    <name type="scientific">Lonsdalea britannica</name>
    <dbReference type="NCBI Taxonomy" id="1082704"/>
    <lineage>
        <taxon>Bacteria</taxon>
        <taxon>Pseudomonadati</taxon>
        <taxon>Pseudomonadota</taxon>
        <taxon>Gammaproteobacteria</taxon>
        <taxon>Enterobacterales</taxon>
        <taxon>Pectobacteriaceae</taxon>
        <taxon>Lonsdalea</taxon>
    </lineage>
</organism>
<name>A0AAD0WK78_9GAMM</name>
<keyword evidence="2" id="KW-1003">Cell membrane</keyword>
<feature type="transmembrane region" description="Helical" evidence="6">
    <location>
        <begin position="12"/>
        <end position="39"/>
    </location>
</feature>
<dbReference type="KEGG" id="lbq:CKQ53_05970"/>
<dbReference type="GO" id="GO:0022857">
    <property type="term" value="F:transmembrane transporter activity"/>
    <property type="evidence" value="ECO:0007669"/>
    <property type="project" value="InterPro"/>
</dbReference>
<accession>A0AAD0WK78</accession>
<protein>
    <submittedName>
        <fullName evidence="8">MFS transporter</fullName>
    </submittedName>
</protein>
<feature type="transmembrane region" description="Helical" evidence="6">
    <location>
        <begin position="355"/>
        <end position="374"/>
    </location>
</feature>
<dbReference type="Pfam" id="PF07690">
    <property type="entry name" value="MFS_1"/>
    <property type="match status" value="1"/>
</dbReference>
<feature type="transmembrane region" description="Helical" evidence="6">
    <location>
        <begin position="86"/>
        <end position="104"/>
    </location>
</feature>
<dbReference type="InterPro" id="IPR020846">
    <property type="entry name" value="MFS_dom"/>
</dbReference>
<feature type="transmembrane region" description="Helical" evidence="6">
    <location>
        <begin position="144"/>
        <end position="167"/>
    </location>
</feature>
<evidence type="ECO:0000256" key="6">
    <source>
        <dbReference type="SAM" id="Phobius"/>
    </source>
</evidence>
<dbReference type="PANTHER" id="PTHR43124">
    <property type="entry name" value="PURINE EFFLUX PUMP PBUE"/>
    <property type="match status" value="1"/>
</dbReference>
<feature type="transmembrane region" description="Helical" evidence="6">
    <location>
        <begin position="270"/>
        <end position="289"/>
    </location>
</feature>
<keyword evidence="5 6" id="KW-0472">Membrane</keyword>
<keyword evidence="9" id="KW-1185">Reference proteome</keyword>
<dbReference type="InterPro" id="IPR036259">
    <property type="entry name" value="MFS_trans_sf"/>
</dbReference>
<keyword evidence="3 6" id="KW-0812">Transmembrane</keyword>
<feature type="transmembrane region" description="Helical" evidence="6">
    <location>
        <begin position="51"/>
        <end position="74"/>
    </location>
</feature>
<keyword evidence="4 6" id="KW-1133">Transmembrane helix</keyword>
<proteinExistence type="predicted"/>
<comment type="subcellular location">
    <subcellularLocation>
        <location evidence="1">Cell membrane</location>
        <topology evidence="1">Multi-pass membrane protein</topology>
    </subcellularLocation>
</comment>
<feature type="transmembrane region" description="Helical" evidence="6">
    <location>
        <begin position="110"/>
        <end position="132"/>
    </location>
</feature>
<feature type="transmembrane region" description="Helical" evidence="6">
    <location>
        <begin position="386"/>
        <end position="405"/>
    </location>
</feature>
<dbReference type="GO" id="GO:0005886">
    <property type="term" value="C:plasma membrane"/>
    <property type="evidence" value="ECO:0007669"/>
    <property type="project" value="UniProtKB-SubCell"/>
</dbReference>